<sequence>MIKNYFIIAWRSLIKNRLFSFINIFGLALAMSVGMMVMIRVKDSFSYDHFHPHRAYTYRITSQITNPEKLSWELASTPLPLQEILDSDTLAVQASTSLYPGIYETLTDGAKDIDVAGCFTQSSFFDVFGFTLLHGNARTALQHPYSVVLSKATAEKFFGSNNPVGSMLTVGKLGVFQITGVLNEDPGKTHIKHDVYIAYATIDKLETLGKLPAKSKTWNSFEKAYTYIVLNDHASLDDLQRHLNSVAQSINQQSNHGTFAFNTQKLSAITPNWGTLYNDFARAASWGKIITEGTVAFIILLAACFNYTSLSIARSLTRTREIGIRKIAGAKRSQIFFQYIVESIVLSLFSLVLAAAMLSCILEYKPFNDGYEFIPEISVDWVLIACFVGFALAAGLLAGIMPAWIQSSFKAVKMLRNTMAENIMGGLTLRKILLVFQFSISLVVLIFLTAFYKQFSFMENADQGFARENIVAIPAQTNERDPFRNEITRLAGVQQVGSISSTFGNRPTGYADIKLSQESQQLVKAGYYFCDAGAIPLSELTIIAGSNFDRGIHRDEQSVILNQKAVQALGLKNIHSALGETVWIDTLQLRIVGIVKDFYHQGVAHAISPMVLRSNTSNQQLLVKINPHVLQETTQQIEHLWNKVYPGIALNYTWLDHENEQRYDQSATISLLGFLAFMTVTIASLGLLGLVVFTVETRRKEISIRKIIGASVVQIINLLSKGYIKLLVIAGIIAIPTGYVLSSFFLMNFANRISMGAGSLLMVFTFLLFIGLVMIISQTFRASIQNPVKNLRND</sequence>
<dbReference type="EMBL" id="JBHTKA010000007">
    <property type="protein sequence ID" value="MFD1001553.1"/>
    <property type="molecule type" value="Genomic_DNA"/>
</dbReference>
<evidence type="ECO:0000256" key="2">
    <source>
        <dbReference type="ARBA" id="ARBA00022475"/>
    </source>
</evidence>
<comment type="caution">
    <text evidence="9">The sequence shown here is derived from an EMBL/GenBank/DDBJ whole genome shotgun (WGS) entry which is preliminary data.</text>
</comment>
<dbReference type="InterPro" id="IPR003838">
    <property type="entry name" value="ABC3_permease_C"/>
</dbReference>
<evidence type="ECO:0000256" key="1">
    <source>
        <dbReference type="ARBA" id="ARBA00004651"/>
    </source>
</evidence>
<dbReference type="PANTHER" id="PTHR30572:SF18">
    <property type="entry name" value="ABC-TYPE MACROLIDE FAMILY EXPORT SYSTEM PERMEASE COMPONENT 2"/>
    <property type="match status" value="1"/>
</dbReference>
<keyword evidence="2" id="KW-1003">Cell membrane</keyword>
<feature type="transmembrane region" description="Helical" evidence="6">
    <location>
        <begin position="381"/>
        <end position="405"/>
    </location>
</feature>
<gene>
    <name evidence="9" type="ORF">ACFQ21_19645</name>
</gene>
<proteinExistence type="predicted"/>
<name>A0ABW3K6D7_9BACT</name>
<dbReference type="PANTHER" id="PTHR30572">
    <property type="entry name" value="MEMBRANE COMPONENT OF TRANSPORTER-RELATED"/>
    <property type="match status" value="1"/>
</dbReference>
<feature type="transmembrane region" description="Helical" evidence="6">
    <location>
        <begin position="753"/>
        <end position="776"/>
    </location>
</feature>
<protein>
    <submittedName>
        <fullName evidence="9">ABC transporter permease</fullName>
    </submittedName>
</protein>
<feature type="transmembrane region" description="Helical" evidence="6">
    <location>
        <begin position="671"/>
        <end position="695"/>
    </location>
</feature>
<evidence type="ECO:0000256" key="3">
    <source>
        <dbReference type="ARBA" id="ARBA00022692"/>
    </source>
</evidence>
<evidence type="ECO:0000313" key="9">
    <source>
        <dbReference type="EMBL" id="MFD1001553.1"/>
    </source>
</evidence>
<evidence type="ECO:0000256" key="6">
    <source>
        <dbReference type="SAM" id="Phobius"/>
    </source>
</evidence>
<reference evidence="10" key="1">
    <citation type="journal article" date="2019" name="Int. J. Syst. Evol. Microbiol.">
        <title>The Global Catalogue of Microorganisms (GCM) 10K type strain sequencing project: providing services to taxonomists for standard genome sequencing and annotation.</title>
        <authorList>
            <consortium name="The Broad Institute Genomics Platform"/>
            <consortium name="The Broad Institute Genome Sequencing Center for Infectious Disease"/>
            <person name="Wu L."/>
            <person name="Ma J."/>
        </authorList>
    </citation>
    <scope>NUCLEOTIDE SEQUENCE [LARGE SCALE GENOMIC DNA]</scope>
    <source>
        <strain evidence="10">CCUG 58938</strain>
    </source>
</reference>
<organism evidence="9 10">
    <name type="scientific">Ohtaekwangia kribbensis</name>
    <dbReference type="NCBI Taxonomy" id="688913"/>
    <lineage>
        <taxon>Bacteria</taxon>
        <taxon>Pseudomonadati</taxon>
        <taxon>Bacteroidota</taxon>
        <taxon>Cytophagia</taxon>
        <taxon>Cytophagales</taxon>
        <taxon>Fulvivirgaceae</taxon>
        <taxon>Ohtaekwangia</taxon>
    </lineage>
</organism>
<dbReference type="Pfam" id="PF02687">
    <property type="entry name" value="FtsX"/>
    <property type="match status" value="2"/>
</dbReference>
<feature type="transmembrane region" description="Helical" evidence="6">
    <location>
        <begin position="336"/>
        <end position="361"/>
    </location>
</feature>
<dbReference type="Pfam" id="PF12704">
    <property type="entry name" value="MacB_PCD"/>
    <property type="match status" value="2"/>
</dbReference>
<evidence type="ECO:0000256" key="5">
    <source>
        <dbReference type="ARBA" id="ARBA00023136"/>
    </source>
</evidence>
<comment type="subcellular location">
    <subcellularLocation>
        <location evidence="1">Cell membrane</location>
        <topology evidence="1">Multi-pass membrane protein</topology>
    </subcellularLocation>
</comment>
<feature type="domain" description="ABC3 transporter permease C-terminal" evidence="7">
    <location>
        <begin position="674"/>
        <end position="787"/>
    </location>
</feature>
<evidence type="ECO:0000313" key="10">
    <source>
        <dbReference type="Proteomes" id="UP001597112"/>
    </source>
</evidence>
<keyword evidence="4 6" id="KW-1133">Transmembrane helix</keyword>
<dbReference type="InterPro" id="IPR050250">
    <property type="entry name" value="Macrolide_Exporter_MacB"/>
</dbReference>
<keyword evidence="5 6" id="KW-0472">Membrane</keyword>
<dbReference type="RefSeq" id="WP_377581531.1">
    <property type="nucleotide sequence ID" value="NZ_JBHTKA010000007.1"/>
</dbReference>
<feature type="domain" description="MacB-like periplasmic core" evidence="8">
    <location>
        <begin position="461"/>
        <end position="636"/>
    </location>
</feature>
<feature type="transmembrane region" description="Helical" evidence="6">
    <location>
        <begin position="21"/>
        <end position="39"/>
    </location>
</feature>
<feature type="domain" description="MacB-like periplasmic core" evidence="8">
    <location>
        <begin position="20"/>
        <end position="244"/>
    </location>
</feature>
<evidence type="ECO:0000259" key="7">
    <source>
        <dbReference type="Pfam" id="PF02687"/>
    </source>
</evidence>
<feature type="transmembrane region" description="Helical" evidence="6">
    <location>
        <begin position="295"/>
        <end position="316"/>
    </location>
</feature>
<evidence type="ECO:0000256" key="4">
    <source>
        <dbReference type="ARBA" id="ARBA00022989"/>
    </source>
</evidence>
<feature type="transmembrane region" description="Helical" evidence="6">
    <location>
        <begin position="432"/>
        <end position="452"/>
    </location>
</feature>
<keyword evidence="3 6" id="KW-0812">Transmembrane</keyword>
<feature type="domain" description="ABC3 transporter permease C-terminal" evidence="7">
    <location>
        <begin position="294"/>
        <end position="405"/>
    </location>
</feature>
<dbReference type="Proteomes" id="UP001597112">
    <property type="component" value="Unassembled WGS sequence"/>
</dbReference>
<accession>A0ABW3K6D7</accession>
<dbReference type="InterPro" id="IPR025857">
    <property type="entry name" value="MacB_PCD"/>
</dbReference>
<evidence type="ECO:0000259" key="8">
    <source>
        <dbReference type="Pfam" id="PF12704"/>
    </source>
</evidence>
<keyword evidence="10" id="KW-1185">Reference proteome</keyword>
<feature type="transmembrane region" description="Helical" evidence="6">
    <location>
        <begin position="726"/>
        <end position="747"/>
    </location>
</feature>